<protein>
    <recommendedName>
        <fullName evidence="3">Nidogen G2 beta-barrel domain-containing protein</fullName>
    </recommendedName>
</protein>
<name>A0A091WP36_OPIHO</name>
<dbReference type="EMBL" id="KK736137">
    <property type="protein sequence ID" value="KFR17397.1"/>
    <property type="molecule type" value="Genomic_DNA"/>
</dbReference>
<evidence type="ECO:0000313" key="1">
    <source>
        <dbReference type="EMBL" id="KFR17397.1"/>
    </source>
</evidence>
<reference evidence="1 2" key="1">
    <citation type="submission" date="2014-04" db="EMBL/GenBank/DDBJ databases">
        <title>Genome evolution of avian class.</title>
        <authorList>
            <person name="Zhang G."/>
            <person name="Li C."/>
        </authorList>
    </citation>
    <scope>NUCLEOTIDE SEQUENCE [LARGE SCALE GENOMIC DNA]</scope>
    <source>
        <strain evidence="1">BGI_N306</strain>
    </source>
</reference>
<proteinExistence type="predicted"/>
<sequence length="55" mass="6321">NGSKLKDGRFRLDIRKKFFTTRVEKHWHRLPREAADAPSLAVFKARLDGALSTLV</sequence>
<dbReference type="Proteomes" id="UP000053605">
    <property type="component" value="Unassembled WGS sequence"/>
</dbReference>
<keyword evidence="2" id="KW-1185">Reference proteome</keyword>
<evidence type="ECO:0000313" key="2">
    <source>
        <dbReference type="Proteomes" id="UP000053605"/>
    </source>
</evidence>
<feature type="non-terminal residue" evidence="1">
    <location>
        <position position="1"/>
    </location>
</feature>
<feature type="non-terminal residue" evidence="1">
    <location>
        <position position="55"/>
    </location>
</feature>
<accession>A0A091WP36</accession>
<evidence type="ECO:0008006" key="3">
    <source>
        <dbReference type="Google" id="ProtNLM"/>
    </source>
</evidence>
<gene>
    <name evidence="1" type="ORF">N306_13118</name>
</gene>
<organism evidence="1 2">
    <name type="scientific">Opisthocomus hoazin</name>
    <name type="common">Hoatzin</name>
    <name type="synonym">Phasianus hoazin</name>
    <dbReference type="NCBI Taxonomy" id="30419"/>
    <lineage>
        <taxon>Eukaryota</taxon>
        <taxon>Metazoa</taxon>
        <taxon>Chordata</taxon>
        <taxon>Craniata</taxon>
        <taxon>Vertebrata</taxon>
        <taxon>Euteleostomi</taxon>
        <taxon>Archelosauria</taxon>
        <taxon>Archosauria</taxon>
        <taxon>Dinosauria</taxon>
        <taxon>Saurischia</taxon>
        <taxon>Theropoda</taxon>
        <taxon>Coelurosauria</taxon>
        <taxon>Aves</taxon>
        <taxon>Neognathae</taxon>
        <taxon>Neoaves</taxon>
        <taxon>Opisthocomiformes</taxon>
        <taxon>Opisthocomidae</taxon>
        <taxon>Opisthocomus</taxon>
    </lineage>
</organism>
<dbReference type="PhylomeDB" id="A0A091WP36"/>
<dbReference type="AlphaFoldDB" id="A0A091WP36"/>